<dbReference type="SUPFAM" id="SSF82771">
    <property type="entry name" value="GIY-YIG endonuclease"/>
    <property type="match status" value="1"/>
</dbReference>
<proteinExistence type="predicted"/>
<protein>
    <recommendedName>
        <fullName evidence="3">GIY-YIG domain-containing protein</fullName>
    </recommendedName>
</protein>
<evidence type="ECO:0000313" key="2">
    <source>
        <dbReference type="Proteomes" id="UP000006262"/>
    </source>
</evidence>
<dbReference type="InterPro" id="IPR035901">
    <property type="entry name" value="GIY-YIG_endonuc_sf"/>
</dbReference>
<organism evidence="1 2">
    <name type="scientific">Parabacteroides distasonis CL09T03C24</name>
    <dbReference type="NCBI Taxonomy" id="999417"/>
    <lineage>
        <taxon>Bacteria</taxon>
        <taxon>Pseudomonadati</taxon>
        <taxon>Bacteroidota</taxon>
        <taxon>Bacteroidia</taxon>
        <taxon>Bacteroidales</taxon>
        <taxon>Tannerellaceae</taxon>
        <taxon>Parabacteroides</taxon>
    </lineage>
</organism>
<dbReference type="Proteomes" id="UP000006262">
    <property type="component" value="Unassembled WGS sequence"/>
</dbReference>
<sequence>MSKRNTYKYELTKGNKVVYVGITNNPGRREAEHRQNKNFDKMKIVGNVSTLDGASQWETNRIQTYMNNHKGQTPLYNQNEHGK</sequence>
<evidence type="ECO:0008006" key="3">
    <source>
        <dbReference type="Google" id="ProtNLM"/>
    </source>
</evidence>
<accession>A0AAD2TKB5</accession>
<dbReference type="AlphaFoldDB" id="A0AAD2TKB5"/>
<name>A0AAD2TKB5_PARDI</name>
<evidence type="ECO:0000313" key="1">
    <source>
        <dbReference type="EMBL" id="EKN19788.1"/>
    </source>
</evidence>
<gene>
    <name evidence="1" type="ORF">HMPREF1059_04306</name>
</gene>
<comment type="caution">
    <text evidence="1">The sequence shown here is derived from an EMBL/GenBank/DDBJ whole genome shotgun (WGS) entry which is preliminary data.</text>
</comment>
<reference evidence="1 2" key="1">
    <citation type="submission" date="2012-02" db="EMBL/GenBank/DDBJ databases">
        <title>The Genome Sequence of Parabacteroides distasonis CL09T03C24.</title>
        <authorList>
            <consortium name="The Broad Institute Genome Sequencing Platform"/>
            <person name="Earl A."/>
            <person name="Ward D."/>
            <person name="Feldgarden M."/>
            <person name="Gevers D."/>
            <person name="Zitomersky N.L."/>
            <person name="Coyne M.J."/>
            <person name="Comstock L.E."/>
            <person name="Young S.K."/>
            <person name="Zeng Q."/>
            <person name="Gargeya S."/>
            <person name="Fitzgerald M."/>
            <person name="Haas B."/>
            <person name="Abouelleil A."/>
            <person name="Alvarado L."/>
            <person name="Arachchi H.M."/>
            <person name="Berlin A."/>
            <person name="Chapman S.B."/>
            <person name="Gearin G."/>
            <person name="Goldberg J."/>
            <person name="Griggs A."/>
            <person name="Gujja S."/>
            <person name="Hansen M."/>
            <person name="Heiman D."/>
            <person name="Howarth C."/>
            <person name="Larimer J."/>
            <person name="Lui A."/>
            <person name="MacDonald P.J.P."/>
            <person name="McCowen C."/>
            <person name="Montmayeur A."/>
            <person name="Murphy C."/>
            <person name="Neiman D."/>
            <person name="Pearson M."/>
            <person name="Priest M."/>
            <person name="Roberts A."/>
            <person name="Saif S."/>
            <person name="Shea T."/>
            <person name="Sisk P."/>
            <person name="Stolte C."/>
            <person name="Sykes S."/>
            <person name="Wortman J."/>
            <person name="Nusbaum C."/>
            <person name="Birren B."/>
        </authorList>
    </citation>
    <scope>NUCLEOTIDE SEQUENCE [LARGE SCALE GENOMIC DNA]</scope>
    <source>
        <strain evidence="1 2">CL09T03C24</strain>
    </source>
</reference>
<dbReference type="RefSeq" id="WP_005868623.1">
    <property type="nucleotide sequence ID" value="NZ_JH976492.1"/>
</dbReference>
<dbReference type="EMBL" id="AGZN01000045">
    <property type="protein sequence ID" value="EKN19788.1"/>
    <property type="molecule type" value="Genomic_DNA"/>
</dbReference>
<dbReference type="Gene3D" id="3.40.1440.10">
    <property type="entry name" value="GIY-YIG endonuclease"/>
    <property type="match status" value="1"/>
</dbReference>